<evidence type="ECO:0000313" key="7">
    <source>
        <dbReference type="EMBL" id="SFK33673.1"/>
    </source>
</evidence>
<dbReference type="CDD" id="cd02956">
    <property type="entry name" value="ybbN"/>
    <property type="match status" value="1"/>
</dbReference>
<evidence type="ECO:0000256" key="5">
    <source>
        <dbReference type="SAM" id="MobiDB-lite"/>
    </source>
</evidence>
<dbReference type="GO" id="GO:0006950">
    <property type="term" value="P:response to stress"/>
    <property type="evidence" value="ECO:0007669"/>
    <property type="project" value="UniProtKB-ARBA"/>
</dbReference>
<dbReference type="AlphaFoldDB" id="A0A1I3YPG6"/>
<organism evidence="7 8">
    <name type="scientific">Methylocapsa palsarum</name>
    <dbReference type="NCBI Taxonomy" id="1612308"/>
    <lineage>
        <taxon>Bacteria</taxon>
        <taxon>Pseudomonadati</taxon>
        <taxon>Pseudomonadota</taxon>
        <taxon>Alphaproteobacteria</taxon>
        <taxon>Hyphomicrobiales</taxon>
        <taxon>Beijerinckiaceae</taxon>
        <taxon>Methylocapsa</taxon>
    </lineage>
</organism>
<accession>A0A1I3YPG6</accession>
<feature type="region of interest" description="Disordered" evidence="5">
    <location>
        <begin position="1"/>
        <end position="26"/>
    </location>
</feature>
<dbReference type="GO" id="GO:0005829">
    <property type="term" value="C:cytosol"/>
    <property type="evidence" value="ECO:0007669"/>
    <property type="project" value="TreeGrafter"/>
</dbReference>
<proteinExistence type="predicted"/>
<dbReference type="PROSITE" id="PS51352">
    <property type="entry name" value="THIOREDOXIN_2"/>
    <property type="match status" value="1"/>
</dbReference>
<dbReference type="Pfam" id="PF00085">
    <property type="entry name" value="Thioredoxin"/>
    <property type="match status" value="1"/>
</dbReference>
<dbReference type="InterPro" id="IPR013766">
    <property type="entry name" value="Thioredoxin_domain"/>
</dbReference>
<dbReference type="InterPro" id="IPR036249">
    <property type="entry name" value="Thioredoxin-like_sf"/>
</dbReference>
<dbReference type="RefSeq" id="WP_091681063.1">
    <property type="nucleotide sequence ID" value="NZ_FOSN01000006.1"/>
</dbReference>
<protein>
    <submittedName>
        <fullName evidence="7">Putative thioredoxin</fullName>
    </submittedName>
</protein>
<evidence type="ECO:0000313" key="8">
    <source>
        <dbReference type="Proteomes" id="UP000198755"/>
    </source>
</evidence>
<dbReference type="SUPFAM" id="SSF52833">
    <property type="entry name" value="Thioredoxin-like"/>
    <property type="match status" value="1"/>
</dbReference>
<dbReference type="PANTHER" id="PTHR45663:SF11">
    <property type="entry name" value="GEO12009P1"/>
    <property type="match status" value="1"/>
</dbReference>
<dbReference type="SUPFAM" id="SSF48452">
    <property type="entry name" value="TPR-like"/>
    <property type="match status" value="1"/>
</dbReference>
<keyword evidence="8" id="KW-1185">Reference proteome</keyword>
<keyword evidence="1" id="KW-0813">Transport</keyword>
<dbReference type="Proteomes" id="UP000198755">
    <property type="component" value="Unassembled WGS sequence"/>
</dbReference>
<dbReference type="PRINTS" id="PR00421">
    <property type="entry name" value="THIOREDOXIN"/>
</dbReference>
<dbReference type="GO" id="GO:0045454">
    <property type="term" value="P:cell redox homeostasis"/>
    <property type="evidence" value="ECO:0007669"/>
    <property type="project" value="TreeGrafter"/>
</dbReference>
<dbReference type="GO" id="GO:0015035">
    <property type="term" value="F:protein-disulfide reductase activity"/>
    <property type="evidence" value="ECO:0007669"/>
    <property type="project" value="TreeGrafter"/>
</dbReference>
<dbReference type="Gene3D" id="1.25.40.10">
    <property type="entry name" value="Tetratricopeptide repeat domain"/>
    <property type="match status" value="2"/>
</dbReference>
<keyword evidence="3" id="KW-1015">Disulfide bond</keyword>
<evidence type="ECO:0000256" key="3">
    <source>
        <dbReference type="ARBA" id="ARBA00023157"/>
    </source>
</evidence>
<feature type="domain" description="Thioredoxin" evidence="6">
    <location>
        <begin position="11"/>
        <end position="148"/>
    </location>
</feature>
<dbReference type="Gene3D" id="3.40.30.10">
    <property type="entry name" value="Glutaredoxin"/>
    <property type="match status" value="1"/>
</dbReference>
<evidence type="ECO:0000259" key="6">
    <source>
        <dbReference type="PROSITE" id="PS51352"/>
    </source>
</evidence>
<dbReference type="STRING" id="1612308.SAMN05444581_10683"/>
<gene>
    <name evidence="7" type="ORF">SAMN05444581_10683</name>
</gene>
<dbReference type="InterPro" id="IPR011990">
    <property type="entry name" value="TPR-like_helical_dom_sf"/>
</dbReference>
<evidence type="ECO:0000256" key="2">
    <source>
        <dbReference type="ARBA" id="ARBA00022982"/>
    </source>
</evidence>
<dbReference type="PROSITE" id="PS00194">
    <property type="entry name" value="THIOREDOXIN_1"/>
    <property type="match status" value="1"/>
</dbReference>
<dbReference type="EMBL" id="FOSN01000006">
    <property type="protein sequence ID" value="SFK33673.1"/>
    <property type="molecule type" value="Genomic_DNA"/>
</dbReference>
<evidence type="ECO:0000256" key="1">
    <source>
        <dbReference type="ARBA" id="ARBA00022448"/>
    </source>
</evidence>
<keyword evidence="4" id="KW-0676">Redox-active center</keyword>
<dbReference type="Pfam" id="PF14559">
    <property type="entry name" value="TPR_19"/>
    <property type="match status" value="1"/>
</dbReference>
<keyword evidence="2" id="KW-0249">Electron transport</keyword>
<reference evidence="7 8" key="1">
    <citation type="submission" date="2016-10" db="EMBL/GenBank/DDBJ databases">
        <authorList>
            <person name="de Groot N.N."/>
        </authorList>
    </citation>
    <scope>NUCLEOTIDE SEQUENCE [LARGE SCALE GENOMIC DNA]</scope>
    <source>
        <strain evidence="7 8">NE2</strain>
    </source>
</reference>
<sequence>MTGLFGQKAELKSQPQAGEQPGPLIKEGSTESFGADVIAESARQPVLVDFWAPWCEPCKQLAPILEKVVKAAGGKVKLVKLNIDEYPQIPARLGVRSIPAVIAFQRAQPVDGFMGALPDSEVRGFIERLAGPIGKDEDLHAEAEALLAAGDSEGAVDVYMGIIAEDPGDFAAAAALAKIFAASGDIEGAKAVLASVPPDGERDAAIIAARAAVDLAEQAASLGDAVELARAIEADPADYQARFDLAIALNGRNRRDEAASALFEIIKRDRAWNDDGARKQLLQFFEAWGPTDPATIGARKKLSSLLFS</sequence>
<name>A0A1I3YPG6_9HYPH</name>
<dbReference type="InterPro" id="IPR017937">
    <property type="entry name" value="Thioredoxin_CS"/>
</dbReference>
<dbReference type="OrthoDB" id="9790390at2"/>
<evidence type="ECO:0000256" key="4">
    <source>
        <dbReference type="ARBA" id="ARBA00023284"/>
    </source>
</evidence>
<dbReference type="Pfam" id="PF14561">
    <property type="entry name" value="TPR_20"/>
    <property type="match status" value="1"/>
</dbReference>
<dbReference type="PANTHER" id="PTHR45663">
    <property type="entry name" value="GEO12009P1"/>
    <property type="match status" value="1"/>
</dbReference>